<dbReference type="SUPFAM" id="SSF51735">
    <property type="entry name" value="NAD(P)-binding Rossmann-fold domains"/>
    <property type="match status" value="1"/>
</dbReference>
<dbReference type="GO" id="GO:0009247">
    <property type="term" value="P:glycolipid biosynthetic process"/>
    <property type="evidence" value="ECO:0007669"/>
    <property type="project" value="TreeGrafter"/>
</dbReference>
<gene>
    <name evidence="2" type="ORF">UFOPK4150_01786</name>
</gene>
<proteinExistence type="predicted"/>
<dbReference type="EMBL" id="CAFBPU010000042">
    <property type="protein sequence ID" value="CAB5037276.1"/>
    <property type="molecule type" value="Genomic_DNA"/>
</dbReference>
<name>A0A6J7S8B1_9ZZZZ</name>
<dbReference type="PANTHER" id="PTHR12286:SF5">
    <property type="entry name" value="SACCHAROPINE DEHYDROGENASE-LIKE OXIDOREDUCTASE"/>
    <property type="match status" value="1"/>
</dbReference>
<dbReference type="InterPro" id="IPR036291">
    <property type="entry name" value="NAD(P)-bd_dom_sf"/>
</dbReference>
<evidence type="ECO:0000259" key="1">
    <source>
        <dbReference type="Pfam" id="PF03435"/>
    </source>
</evidence>
<feature type="domain" description="Saccharopine dehydrogenase NADP binding" evidence="1">
    <location>
        <begin position="10"/>
        <end position="134"/>
    </location>
</feature>
<sequence>MVVNPREYDVVLHGATGFVGRLTARHLATHGMDARVALSGRSEDGLLALRNELGVDWPVIVTDAFNARGLADLAASTTALASTVGPYAKYGRQLVSACVEAGTSYADLTGEVLFVRDSVATWHERARESGAHIVHACGFDSVPSDLGVMLLHERASMDGEGTLGETVLLVVSMRGGVSGGTIDSMRTQIAAVQADPSLRRVLADPYSLNSGHAGGAIGSGEHDITRAFRDPLLERWVAPFVMAPFNSRIVRRSNALRDQAYGPDFRYREVMGVGDGPVAPVVATGITAGLGLLYAGMSWAPSRWALDRVLPRPGNGPSHESQARGFFRIEIHSRTTTGARYVATVAAQGDPGYAATAVMFGQSVLSLGLDSPMSPGGVLTPSVAIGDRLVDRLRAQGFTLSVSRQA</sequence>
<protein>
    <submittedName>
        <fullName evidence="2">Unannotated protein</fullName>
    </submittedName>
</protein>
<organism evidence="2">
    <name type="scientific">freshwater metagenome</name>
    <dbReference type="NCBI Taxonomy" id="449393"/>
    <lineage>
        <taxon>unclassified sequences</taxon>
        <taxon>metagenomes</taxon>
        <taxon>ecological metagenomes</taxon>
    </lineage>
</organism>
<dbReference type="AlphaFoldDB" id="A0A6J7S8B1"/>
<evidence type="ECO:0000313" key="2">
    <source>
        <dbReference type="EMBL" id="CAB5037276.1"/>
    </source>
</evidence>
<reference evidence="2" key="1">
    <citation type="submission" date="2020-05" db="EMBL/GenBank/DDBJ databases">
        <authorList>
            <person name="Chiriac C."/>
            <person name="Salcher M."/>
            <person name="Ghai R."/>
            <person name="Kavagutti S V."/>
        </authorList>
    </citation>
    <scope>NUCLEOTIDE SEQUENCE</scope>
</reference>
<dbReference type="Gene3D" id="3.40.50.720">
    <property type="entry name" value="NAD(P)-binding Rossmann-like Domain"/>
    <property type="match status" value="1"/>
</dbReference>
<dbReference type="GO" id="GO:0005886">
    <property type="term" value="C:plasma membrane"/>
    <property type="evidence" value="ECO:0007669"/>
    <property type="project" value="TreeGrafter"/>
</dbReference>
<dbReference type="InterPro" id="IPR005097">
    <property type="entry name" value="Sacchrp_dh_NADP-bd"/>
</dbReference>
<accession>A0A6J7S8B1</accession>
<dbReference type="PANTHER" id="PTHR12286">
    <property type="entry name" value="SACCHAROPINE DEHYDROGENASE-LIKE OXIDOREDUCTASE"/>
    <property type="match status" value="1"/>
</dbReference>
<dbReference type="InterPro" id="IPR051276">
    <property type="entry name" value="Saccharopine_DH-like_oxidrdct"/>
</dbReference>
<dbReference type="Pfam" id="PF03435">
    <property type="entry name" value="Sacchrp_dh_NADP"/>
    <property type="match status" value="1"/>
</dbReference>